<dbReference type="InterPro" id="IPR003810">
    <property type="entry name" value="Mntp/YtaF"/>
</dbReference>
<evidence type="ECO:0000256" key="1">
    <source>
        <dbReference type="ARBA" id="ARBA00022448"/>
    </source>
</evidence>
<reference evidence="9" key="1">
    <citation type="journal article" date="2015" name="Nature">
        <title>Complex archaea that bridge the gap between prokaryotes and eukaryotes.</title>
        <authorList>
            <person name="Spang A."/>
            <person name="Saw J.H."/>
            <person name="Jorgensen S.L."/>
            <person name="Zaremba-Niedzwiedzka K."/>
            <person name="Martijn J."/>
            <person name="Lind A.E."/>
            <person name="van Eijk R."/>
            <person name="Schleper C."/>
            <person name="Guy L."/>
            <person name="Ettema T.J."/>
        </authorList>
    </citation>
    <scope>NUCLEOTIDE SEQUENCE</scope>
</reference>
<feature type="transmembrane region" description="Helical" evidence="8">
    <location>
        <begin position="111"/>
        <end position="132"/>
    </location>
</feature>
<evidence type="ECO:0000256" key="5">
    <source>
        <dbReference type="ARBA" id="ARBA00023065"/>
    </source>
</evidence>
<keyword evidence="7" id="KW-0464">Manganese</keyword>
<keyword evidence="3 8" id="KW-0812">Transmembrane</keyword>
<keyword evidence="1" id="KW-0813">Transport</keyword>
<gene>
    <name evidence="9" type="ORF">LCGC14_1436840</name>
</gene>
<protein>
    <recommendedName>
        <fullName evidence="10">Manganese efflux pump MntP</fullName>
    </recommendedName>
</protein>
<feature type="transmembrane region" description="Helical" evidence="8">
    <location>
        <begin position="171"/>
        <end position="188"/>
    </location>
</feature>
<sequence length="191" mass="20825">MYESMNLFLVFAIALALAMDAFAVSLGISSGLETITKRQTLRLASYFGFFQFMMPLVGWYATQNILLRYIEPFDHWVAFSLLVIIGGKMIYESFKHGKRIKNIKADPTKGISLLLLSVATSIDALAVGLSLAALQVAILYPAVVIGLVAFFMTVLGVKIGPFLGRLVGRRAGLLGGLILIMIGVKTLLDHL</sequence>
<keyword evidence="2" id="KW-1003">Cell membrane</keyword>
<keyword evidence="4 8" id="KW-1133">Transmembrane helix</keyword>
<evidence type="ECO:0000256" key="8">
    <source>
        <dbReference type="SAM" id="Phobius"/>
    </source>
</evidence>
<feature type="transmembrane region" description="Helical" evidence="8">
    <location>
        <begin position="138"/>
        <end position="159"/>
    </location>
</feature>
<organism evidence="9">
    <name type="scientific">marine sediment metagenome</name>
    <dbReference type="NCBI Taxonomy" id="412755"/>
    <lineage>
        <taxon>unclassified sequences</taxon>
        <taxon>metagenomes</taxon>
        <taxon>ecological metagenomes</taxon>
    </lineage>
</organism>
<evidence type="ECO:0000313" key="9">
    <source>
        <dbReference type="EMBL" id="KKM70825.1"/>
    </source>
</evidence>
<evidence type="ECO:0000256" key="6">
    <source>
        <dbReference type="ARBA" id="ARBA00023136"/>
    </source>
</evidence>
<comment type="caution">
    <text evidence="9">The sequence shown here is derived from an EMBL/GenBank/DDBJ whole genome shotgun (WGS) entry which is preliminary data.</text>
</comment>
<evidence type="ECO:0000256" key="3">
    <source>
        <dbReference type="ARBA" id="ARBA00022692"/>
    </source>
</evidence>
<evidence type="ECO:0008006" key="10">
    <source>
        <dbReference type="Google" id="ProtNLM"/>
    </source>
</evidence>
<proteinExistence type="inferred from homology"/>
<dbReference type="EMBL" id="LAZR01009744">
    <property type="protein sequence ID" value="KKM70825.1"/>
    <property type="molecule type" value="Genomic_DNA"/>
</dbReference>
<dbReference type="PANTHER" id="PTHR35529">
    <property type="entry name" value="MANGANESE EFFLUX PUMP MNTP-RELATED"/>
    <property type="match status" value="1"/>
</dbReference>
<dbReference type="Pfam" id="PF02659">
    <property type="entry name" value="Mntp"/>
    <property type="match status" value="1"/>
</dbReference>
<feature type="transmembrane region" description="Helical" evidence="8">
    <location>
        <begin position="73"/>
        <end position="91"/>
    </location>
</feature>
<evidence type="ECO:0000256" key="7">
    <source>
        <dbReference type="ARBA" id="ARBA00023211"/>
    </source>
</evidence>
<feature type="transmembrane region" description="Helical" evidence="8">
    <location>
        <begin position="40"/>
        <end position="61"/>
    </location>
</feature>
<dbReference type="GO" id="GO:0006811">
    <property type="term" value="P:monoatomic ion transport"/>
    <property type="evidence" value="ECO:0007669"/>
    <property type="project" value="UniProtKB-KW"/>
</dbReference>
<dbReference type="HAMAP" id="MF_01521">
    <property type="entry name" value="MntP_pump"/>
    <property type="match status" value="1"/>
</dbReference>
<dbReference type="PANTHER" id="PTHR35529:SF1">
    <property type="entry name" value="MANGANESE EFFLUX PUMP MNTP-RELATED"/>
    <property type="match status" value="1"/>
</dbReference>
<name>A0A0F9M2G7_9ZZZZ</name>
<accession>A0A0F9M2G7</accession>
<evidence type="ECO:0000256" key="2">
    <source>
        <dbReference type="ARBA" id="ARBA00022475"/>
    </source>
</evidence>
<dbReference type="InterPro" id="IPR022929">
    <property type="entry name" value="Put_MntP"/>
</dbReference>
<keyword evidence="5" id="KW-0406">Ion transport</keyword>
<keyword evidence="6 8" id="KW-0472">Membrane</keyword>
<evidence type="ECO:0000256" key="4">
    <source>
        <dbReference type="ARBA" id="ARBA00022989"/>
    </source>
</evidence>
<dbReference type="AlphaFoldDB" id="A0A0F9M2G7"/>
<feature type="transmembrane region" description="Helical" evidence="8">
    <location>
        <begin position="6"/>
        <end position="28"/>
    </location>
</feature>